<feature type="compositionally biased region" description="Low complexity" evidence="3">
    <location>
        <begin position="69"/>
        <end position="83"/>
    </location>
</feature>
<dbReference type="SUPFAM" id="SSF51126">
    <property type="entry name" value="Pectin lyase-like"/>
    <property type="match status" value="1"/>
</dbReference>
<dbReference type="InterPro" id="IPR003961">
    <property type="entry name" value="FN3_dom"/>
</dbReference>
<dbReference type="InterPro" id="IPR013783">
    <property type="entry name" value="Ig-like_fold"/>
</dbReference>
<dbReference type="PANTHER" id="PTHR42970:SF1">
    <property type="entry name" value="PECTATE LYASE C-RELATED"/>
    <property type="match status" value="1"/>
</dbReference>
<dbReference type="KEGG" id="vbh:CMV30_13470"/>
<dbReference type="InterPro" id="IPR052063">
    <property type="entry name" value="Polysaccharide_Lyase_1"/>
</dbReference>
<evidence type="ECO:0000313" key="7">
    <source>
        <dbReference type="Proteomes" id="UP000217265"/>
    </source>
</evidence>
<sequence length="1170" mass="122577">MPTHRAVGLIVRSSLPLTFNQSARSPSQQRCARSEAGDPSRACHQFTGQRAGVPFSDIACPLCRLSAHSPSVSKPHPVHPGSVTRRSFPKSLMKTHPPVSPTGFARLCAATSAALFALFVITSTVAAELKVDFNQNGRPLTETGSVGFTPWSPNATWFTSGANTISATFSGVTITFTRVGPQGTALKTDWWKEGLTTYGATLANDGITVDGGNAGGQIEMRIAGLTAGQHTLLTYHNTWANPATNTFSPLNISVNGTQVVSALPVTNRVTDDALAATSYLTFNAVSGQDVVILFAAVTTGSQTIKNVSIDGFEIDTPNLKLQATQPAPFDGDEHINADSGTTTLSWTKAASATSHDVYFGTDLNTVKNATRSTSGIFKGNQTGLTYGVTGINPHLTYYWRIDEVSTSGTTKGNVWYFRPRRLAFPGAEGYGRFARGGRGGVVVKVTNLNDSGAGSLREALTADVGPRTVVFDVAGLITLESRLTVSQPYITIAGQTAPGKGITVRKWTLGLSGADDVIVRHIRSRPGNISGATVDGMGMQGSNHCILDHCSISWTLDEAFSSRAAHNITLQRTLISEALNAAGHQNYPAGTEHGYAASIGGDIGSFHHNLLAHCYGRNWSLAGGLDAGGLFAGRLDISNNVVYNWGSRTTDGGAHEVNFVNNYYKPGAGTTLFTALNPTWDNFPGTQQYFMSGNVMPGRFTESNQAAGRTASGSNGGSVPTSYSPWVSAAFFASNVTTQTAGNAYKYVLSDVGANQPQIDNQDTRILTETLNGTFTYRGSYTNKAGFPDSQADVGGWESYPTVTRATNFDTDNDGLPDWWETMKGLNPNSGSGNFTDSNADPDGDGFTHLEDYLNWLAVPHVATTAGTAVDVPLLPLTKGFATTSTYTVSAPTGGTVSVVNSNTARFVPTSGFAGIGRFTFTVNDGTTTMTTQVQVAVQPSAATPAPTAPTNLAASAASSSQINLTWTDNSTNETGFKIERAASSGGTYTEIATTGSNATSYQNTGLSASTAYYYRVRAYNGGGNSAYTGIANATTQSAGGTGTTTTLQAEAASIGGGTVTETTNAGWLGTGYVNAPTTGGFCQFTSVNGGIGGSATLTIRYALASGSRTGQLLINGVTQAITFNATGAWTTWQTMNVTIPLNAGAINTIRFQTNGQDLANIDQIVVTAP</sequence>
<dbReference type="Gene3D" id="2.60.40.10">
    <property type="entry name" value="Immunoglobulins"/>
    <property type="match status" value="2"/>
</dbReference>
<dbReference type="SUPFAM" id="SSF49265">
    <property type="entry name" value="Fibronectin type III"/>
    <property type="match status" value="1"/>
</dbReference>
<feature type="region of interest" description="Disordered" evidence="3">
    <location>
        <begin position="21"/>
        <end position="42"/>
    </location>
</feature>
<protein>
    <submittedName>
        <fullName evidence="6">Por secretion system protein</fullName>
    </submittedName>
</protein>
<keyword evidence="2" id="KW-0325">Glycoprotein</keyword>
<dbReference type="AlphaFoldDB" id="A0A290Q8Q5"/>
<dbReference type="InterPro" id="IPR008979">
    <property type="entry name" value="Galactose-bd-like_sf"/>
</dbReference>
<evidence type="ECO:0000259" key="5">
    <source>
        <dbReference type="PROSITE" id="PS51175"/>
    </source>
</evidence>
<dbReference type="OrthoDB" id="9804686at2"/>
<feature type="domain" description="CBM6" evidence="5">
    <location>
        <begin position="1046"/>
        <end position="1168"/>
    </location>
</feature>
<dbReference type="Pfam" id="PF17963">
    <property type="entry name" value="Big_9"/>
    <property type="match status" value="1"/>
</dbReference>
<evidence type="ECO:0000259" key="4">
    <source>
        <dbReference type="PROSITE" id="PS50853"/>
    </source>
</evidence>
<reference evidence="6 7" key="1">
    <citation type="submission" date="2017-09" db="EMBL/GenBank/DDBJ databases">
        <title>Complete genome sequence of Verrucomicrobial strain HZ-65, isolated from freshwater.</title>
        <authorList>
            <person name="Choi A."/>
        </authorList>
    </citation>
    <scope>NUCLEOTIDE SEQUENCE [LARGE SCALE GENOMIC DNA]</scope>
    <source>
        <strain evidence="6 7">HZ-65</strain>
    </source>
</reference>
<gene>
    <name evidence="6" type="ORF">CMV30_13470</name>
</gene>
<dbReference type="GO" id="GO:0046872">
    <property type="term" value="F:metal ion binding"/>
    <property type="evidence" value="ECO:0007669"/>
    <property type="project" value="UniProtKB-KW"/>
</dbReference>
<dbReference type="PANTHER" id="PTHR42970">
    <property type="entry name" value="PECTATE LYASE C-RELATED"/>
    <property type="match status" value="1"/>
</dbReference>
<organism evidence="6 7">
    <name type="scientific">Nibricoccus aquaticus</name>
    <dbReference type="NCBI Taxonomy" id="2576891"/>
    <lineage>
        <taxon>Bacteria</taxon>
        <taxon>Pseudomonadati</taxon>
        <taxon>Verrucomicrobiota</taxon>
        <taxon>Opitutia</taxon>
        <taxon>Opitutales</taxon>
        <taxon>Opitutaceae</taxon>
        <taxon>Nibricoccus</taxon>
    </lineage>
</organism>
<dbReference type="InterPro" id="IPR012334">
    <property type="entry name" value="Pectin_lyas_fold"/>
</dbReference>
<dbReference type="SMART" id="SM00060">
    <property type="entry name" value="FN3"/>
    <property type="match status" value="2"/>
</dbReference>
<evidence type="ECO:0000313" key="6">
    <source>
        <dbReference type="EMBL" id="ATC64894.1"/>
    </source>
</evidence>
<feature type="region of interest" description="Disordered" evidence="3">
    <location>
        <begin position="69"/>
        <end position="91"/>
    </location>
</feature>
<keyword evidence="7" id="KW-1185">Reference proteome</keyword>
<dbReference type="Gene3D" id="2.60.120.260">
    <property type="entry name" value="Galactose-binding domain-like"/>
    <property type="match status" value="1"/>
</dbReference>
<dbReference type="Proteomes" id="UP000217265">
    <property type="component" value="Chromosome"/>
</dbReference>
<evidence type="ECO:0000256" key="3">
    <source>
        <dbReference type="SAM" id="MobiDB-lite"/>
    </source>
</evidence>
<dbReference type="Pfam" id="PF00041">
    <property type="entry name" value="fn3"/>
    <property type="match status" value="1"/>
</dbReference>
<proteinExistence type="predicted"/>
<dbReference type="Gene3D" id="2.160.20.10">
    <property type="entry name" value="Single-stranded right-handed beta-helix, Pectin lyase-like"/>
    <property type="match status" value="1"/>
</dbReference>
<dbReference type="InterPro" id="IPR011050">
    <property type="entry name" value="Pectin_lyase_fold/virulence"/>
</dbReference>
<dbReference type="CDD" id="cd00063">
    <property type="entry name" value="FN3"/>
    <property type="match status" value="1"/>
</dbReference>
<dbReference type="InterPro" id="IPR005084">
    <property type="entry name" value="CBM6"/>
</dbReference>
<feature type="compositionally biased region" description="Polar residues" evidence="3">
    <location>
        <begin position="21"/>
        <end position="31"/>
    </location>
</feature>
<accession>A0A290Q8Q5</accession>
<dbReference type="EMBL" id="CP023344">
    <property type="protein sequence ID" value="ATC64894.1"/>
    <property type="molecule type" value="Genomic_DNA"/>
</dbReference>
<feature type="domain" description="Fibronectin type-III" evidence="4">
    <location>
        <begin position="949"/>
        <end position="1039"/>
    </location>
</feature>
<evidence type="ECO:0000256" key="2">
    <source>
        <dbReference type="ARBA" id="ARBA00023180"/>
    </source>
</evidence>
<dbReference type="Gene3D" id="2.60.40.2810">
    <property type="match status" value="1"/>
</dbReference>
<keyword evidence="1" id="KW-0479">Metal-binding</keyword>
<dbReference type="PROSITE" id="PS51175">
    <property type="entry name" value="CBM6"/>
    <property type="match status" value="1"/>
</dbReference>
<dbReference type="PROSITE" id="PS50853">
    <property type="entry name" value="FN3"/>
    <property type="match status" value="1"/>
</dbReference>
<dbReference type="GO" id="GO:0030246">
    <property type="term" value="F:carbohydrate binding"/>
    <property type="evidence" value="ECO:0007669"/>
    <property type="project" value="InterPro"/>
</dbReference>
<dbReference type="SUPFAM" id="SSF49785">
    <property type="entry name" value="Galactose-binding domain-like"/>
    <property type="match status" value="1"/>
</dbReference>
<dbReference type="InterPro" id="IPR036116">
    <property type="entry name" value="FN3_sf"/>
</dbReference>
<name>A0A290Q8Q5_9BACT</name>
<evidence type="ECO:0000256" key="1">
    <source>
        <dbReference type="ARBA" id="ARBA00022723"/>
    </source>
</evidence>